<organism evidence="2 3">
    <name type="scientific">Sclerotinia nivalis</name>
    <dbReference type="NCBI Taxonomy" id="352851"/>
    <lineage>
        <taxon>Eukaryota</taxon>
        <taxon>Fungi</taxon>
        <taxon>Dikarya</taxon>
        <taxon>Ascomycota</taxon>
        <taxon>Pezizomycotina</taxon>
        <taxon>Leotiomycetes</taxon>
        <taxon>Helotiales</taxon>
        <taxon>Sclerotiniaceae</taxon>
        <taxon>Sclerotinia</taxon>
    </lineage>
</organism>
<accession>A0A9X0AUB9</accession>
<dbReference type="Proteomes" id="UP001152300">
    <property type="component" value="Unassembled WGS sequence"/>
</dbReference>
<reference evidence="2" key="1">
    <citation type="submission" date="2022-11" db="EMBL/GenBank/DDBJ databases">
        <title>Genome Resource of Sclerotinia nivalis Strain SnTB1, a Plant Pathogen Isolated from American Ginseng.</title>
        <authorList>
            <person name="Fan S."/>
        </authorList>
    </citation>
    <scope>NUCLEOTIDE SEQUENCE</scope>
    <source>
        <strain evidence="2">SnTB1</strain>
    </source>
</reference>
<sequence length="108" mass="11510">MIYAEAFFECMFPAMGKFAVMLNDIAMKLILHGTIDNNDLVKLRVNIEESNISQPIIKRESVEPEFVGQEVPLEGEPGASVSRSGRVSTASPDSGAGPESGPGEDAGI</sequence>
<dbReference type="EMBL" id="JAPEIS010000002">
    <property type="protein sequence ID" value="KAJ8068845.1"/>
    <property type="molecule type" value="Genomic_DNA"/>
</dbReference>
<evidence type="ECO:0000313" key="2">
    <source>
        <dbReference type="EMBL" id="KAJ8068845.1"/>
    </source>
</evidence>
<feature type="region of interest" description="Disordered" evidence="1">
    <location>
        <begin position="67"/>
        <end position="108"/>
    </location>
</feature>
<comment type="caution">
    <text evidence="2">The sequence shown here is derived from an EMBL/GenBank/DDBJ whole genome shotgun (WGS) entry which is preliminary data.</text>
</comment>
<feature type="compositionally biased region" description="Gly residues" evidence="1">
    <location>
        <begin position="98"/>
        <end position="108"/>
    </location>
</feature>
<evidence type="ECO:0000256" key="1">
    <source>
        <dbReference type="SAM" id="MobiDB-lite"/>
    </source>
</evidence>
<gene>
    <name evidence="2" type="ORF">OCU04_002534</name>
</gene>
<keyword evidence="3" id="KW-1185">Reference proteome</keyword>
<proteinExistence type="predicted"/>
<feature type="compositionally biased region" description="Polar residues" evidence="1">
    <location>
        <begin position="81"/>
        <end position="92"/>
    </location>
</feature>
<dbReference type="AlphaFoldDB" id="A0A9X0AUB9"/>
<evidence type="ECO:0000313" key="3">
    <source>
        <dbReference type="Proteomes" id="UP001152300"/>
    </source>
</evidence>
<name>A0A9X0AUB9_9HELO</name>
<protein>
    <submittedName>
        <fullName evidence="2">Uncharacterized protein</fullName>
    </submittedName>
</protein>